<dbReference type="PANTHER" id="PTHR23120">
    <property type="entry name" value="MAESTRO-RELATED HEAT DOMAIN-CONTAINING"/>
    <property type="match status" value="1"/>
</dbReference>
<dbReference type="Proteomes" id="UP000324705">
    <property type="component" value="Chromosome 4B"/>
</dbReference>
<feature type="domain" description="MROH2B-like HEAT-repeats" evidence="1">
    <location>
        <begin position="44"/>
        <end position="171"/>
    </location>
</feature>
<dbReference type="PANTHER" id="PTHR23120:SF0">
    <property type="entry name" value="MAESTRO HEAT-LIKE REPEAT FAMILY MEMBER 1"/>
    <property type="match status" value="1"/>
</dbReference>
<dbReference type="Gramene" id="TRITD4Bv1G179100.7">
    <property type="protein sequence ID" value="TRITD4Bv1G179100.7"/>
    <property type="gene ID" value="TRITD4Bv1G179100"/>
</dbReference>
<dbReference type="AlphaFoldDB" id="A0A9R0TCR1"/>
<dbReference type="GO" id="GO:0005737">
    <property type="term" value="C:cytoplasm"/>
    <property type="evidence" value="ECO:0007669"/>
    <property type="project" value="TreeGrafter"/>
</dbReference>
<dbReference type="Pfam" id="PF23210">
    <property type="entry name" value="HEAT_Maestro_2"/>
    <property type="match status" value="1"/>
</dbReference>
<proteinExistence type="predicted"/>
<organism evidence="2 3">
    <name type="scientific">Triticum turgidum subsp. durum</name>
    <name type="common">Durum wheat</name>
    <name type="synonym">Triticum durum</name>
    <dbReference type="NCBI Taxonomy" id="4567"/>
    <lineage>
        <taxon>Eukaryota</taxon>
        <taxon>Viridiplantae</taxon>
        <taxon>Streptophyta</taxon>
        <taxon>Embryophyta</taxon>
        <taxon>Tracheophyta</taxon>
        <taxon>Spermatophyta</taxon>
        <taxon>Magnoliopsida</taxon>
        <taxon>Liliopsida</taxon>
        <taxon>Poales</taxon>
        <taxon>Poaceae</taxon>
        <taxon>BOP clade</taxon>
        <taxon>Pooideae</taxon>
        <taxon>Triticodae</taxon>
        <taxon>Triticeae</taxon>
        <taxon>Triticinae</taxon>
        <taxon>Triticum</taxon>
    </lineage>
</organism>
<dbReference type="EMBL" id="LT934118">
    <property type="protein sequence ID" value="VAI09915.1"/>
    <property type="molecule type" value="Genomic_DNA"/>
</dbReference>
<dbReference type="InterPro" id="IPR011989">
    <property type="entry name" value="ARM-like"/>
</dbReference>
<dbReference type="Gene3D" id="1.25.10.10">
    <property type="entry name" value="Leucine-rich Repeat Variant"/>
    <property type="match status" value="1"/>
</dbReference>
<dbReference type="InterPro" id="IPR045206">
    <property type="entry name" value="Maestro_heat-like_prot"/>
</dbReference>
<dbReference type="InterPro" id="IPR016024">
    <property type="entry name" value="ARM-type_fold"/>
</dbReference>
<sequence>MTMLCSFMNSVFELLLKVWTGSRDLKVRLSSVEALGEMVGLVTRSQLKSALPRIIPTMLDLYKDQEVAFTAAHSLHNLLNASLLSESAPPLLEFEELAVVLITLLPLVSVNISKDERSYISKGLKTYNELQHCFLVTGLAYPEDLCMFLLSKCRSKDEASIVGALGTIKHLLPRFVVGIMAY</sequence>
<reference evidence="2 3" key="1">
    <citation type="submission" date="2017-09" db="EMBL/GenBank/DDBJ databases">
        <authorList>
            <consortium name="International Durum Wheat Genome Sequencing Consortium (IDWGSC)"/>
            <person name="Milanesi L."/>
        </authorList>
    </citation>
    <scope>NUCLEOTIDE SEQUENCE [LARGE SCALE GENOMIC DNA]</scope>
    <source>
        <strain evidence="3">cv. Svevo</strain>
    </source>
</reference>
<evidence type="ECO:0000259" key="1">
    <source>
        <dbReference type="Pfam" id="PF23210"/>
    </source>
</evidence>
<dbReference type="InterPro" id="IPR055408">
    <property type="entry name" value="HEAT_MROH2B-like"/>
</dbReference>
<accession>A0A9R0TCR1</accession>
<evidence type="ECO:0000313" key="3">
    <source>
        <dbReference type="Proteomes" id="UP000324705"/>
    </source>
</evidence>
<gene>
    <name evidence="2" type="ORF">TRITD_4Bv1G179100</name>
</gene>
<name>A0A9R0TCR1_TRITD</name>
<evidence type="ECO:0000313" key="2">
    <source>
        <dbReference type="EMBL" id="VAI09915.1"/>
    </source>
</evidence>
<protein>
    <recommendedName>
        <fullName evidence="1">MROH2B-like HEAT-repeats domain-containing protein</fullName>
    </recommendedName>
</protein>
<dbReference type="SUPFAM" id="SSF48371">
    <property type="entry name" value="ARM repeat"/>
    <property type="match status" value="1"/>
</dbReference>
<keyword evidence="3" id="KW-1185">Reference proteome</keyword>